<feature type="binding site" evidence="12 14">
    <location>
        <begin position="350"/>
        <end position="353"/>
    </location>
    <ligand>
        <name>ATP</name>
        <dbReference type="ChEBI" id="CHEBI:30616"/>
    </ligand>
</feature>
<comment type="pathway">
    <text evidence="2 12">Aminoacyl-tRNA biosynthesis; selenocysteinyl-tRNA(Sec) biosynthesis; L-seryl-tRNA(Sec) from L-serine and tRNA(Sec): step 1/1.</text>
</comment>
<dbReference type="SUPFAM" id="SSF46589">
    <property type="entry name" value="tRNA-binding arm"/>
    <property type="match status" value="1"/>
</dbReference>
<comment type="catalytic activity">
    <reaction evidence="10 12">
        <text>tRNA(Sec) + L-serine + ATP = L-seryl-tRNA(Sec) + AMP + diphosphate + H(+)</text>
        <dbReference type="Rhea" id="RHEA:42580"/>
        <dbReference type="Rhea" id="RHEA-COMP:9742"/>
        <dbReference type="Rhea" id="RHEA-COMP:10128"/>
        <dbReference type="ChEBI" id="CHEBI:15378"/>
        <dbReference type="ChEBI" id="CHEBI:30616"/>
        <dbReference type="ChEBI" id="CHEBI:33019"/>
        <dbReference type="ChEBI" id="CHEBI:33384"/>
        <dbReference type="ChEBI" id="CHEBI:78442"/>
        <dbReference type="ChEBI" id="CHEBI:78533"/>
        <dbReference type="ChEBI" id="CHEBI:456215"/>
        <dbReference type="EC" id="6.1.1.11"/>
    </reaction>
</comment>
<dbReference type="InterPro" id="IPR002317">
    <property type="entry name" value="Ser-tRNA-ligase_type_1"/>
</dbReference>
<evidence type="ECO:0000256" key="3">
    <source>
        <dbReference type="ARBA" id="ARBA00010728"/>
    </source>
</evidence>
<dbReference type="NCBIfam" id="TIGR00414">
    <property type="entry name" value="serS"/>
    <property type="match status" value="1"/>
</dbReference>
<dbReference type="AlphaFoldDB" id="A0A1I1DEV5"/>
<comment type="catalytic activity">
    <reaction evidence="11 12">
        <text>tRNA(Ser) + L-serine + ATP = L-seryl-tRNA(Ser) + AMP + diphosphate + H(+)</text>
        <dbReference type="Rhea" id="RHEA:12292"/>
        <dbReference type="Rhea" id="RHEA-COMP:9669"/>
        <dbReference type="Rhea" id="RHEA-COMP:9703"/>
        <dbReference type="ChEBI" id="CHEBI:15378"/>
        <dbReference type="ChEBI" id="CHEBI:30616"/>
        <dbReference type="ChEBI" id="CHEBI:33019"/>
        <dbReference type="ChEBI" id="CHEBI:33384"/>
        <dbReference type="ChEBI" id="CHEBI:78442"/>
        <dbReference type="ChEBI" id="CHEBI:78533"/>
        <dbReference type="ChEBI" id="CHEBI:456215"/>
        <dbReference type="EC" id="6.1.1.11"/>
    </reaction>
</comment>
<evidence type="ECO:0000256" key="4">
    <source>
        <dbReference type="ARBA" id="ARBA00022490"/>
    </source>
</evidence>
<dbReference type="Proteomes" id="UP000240042">
    <property type="component" value="Unassembled WGS sequence"/>
</dbReference>
<keyword evidence="9 12" id="KW-0030">Aminoacyl-tRNA synthetase</keyword>
<feature type="binding site" evidence="13">
    <location>
        <position position="384"/>
    </location>
    <ligand>
        <name>L-serine</name>
        <dbReference type="ChEBI" id="CHEBI:33384"/>
    </ligand>
</feature>
<keyword evidence="7 12" id="KW-0067">ATP-binding</keyword>
<feature type="coiled-coil region" evidence="15">
    <location>
        <begin position="31"/>
        <end position="105"/>
    </location>
</feature>
<dbReference type="EC" id="6.1.1.11" evidence="12"/>
<evidence type="ECO:0000256" key="12">
    <source>
        <dbReference type="HAMAP-Rule" id="MF_00176"/>
    </source>
</evidence>
<dbReference type="GO" id="GO:0006434">
    <property type="term" value="P:seryl-tRNA aminoacylation"/>
    <property type="evidence" value="ECO:0007669"/>
    <property type="project" value="UniProtKB-UniRule"/>
</dbReference>
<comment type="subcellular location">
    <subcellularLocation>
        <location evidence="1 12">Cytoplasm</location>
    </subcellularLocation>
</comment>
<feature type="binding site" evidence="12">
    <location>
        <position position="279"/>
    </location>
    <ligand>
        <name>ATP</name>
        <dbReference type="ChEBI" id="CHEBI:30616"/>
    </ligand>
</feature>
<comment type="function">
    <text evidence="12">Catalyzes the attachment of serine to tRNA(Ser). Is also able to aminoacylate tRNA(Sec) with serine, to form the misacylated tRNA L-seryl-tRNA(Sec), which will be further converted into selenocysteinyl-tRNA(Sec).</text>
</comment>
<comment type="subunit">
    <text evidence="12">Homodimer. The tRNA molecule binds across the dimer.</text>
</comment>
<dbReference type="Pfam" id="PF02403">
    <property type="entry name" value="Seryl_tRNA_N"/>
    <property type="match status" value="1"/>
</dbReference>
<dbReference type="Pfam" id="PF00587">
    <property type="entry name" value="tRNA-synt_2b"/>
    <property type="match status" value="1"/>
</dbReference>
<dbReference type="GO" id="GO:0005524">
    <property type="term" value="F:ATP binding"/>
    <property type="evidence" value="ECO:0007669"/>
    <property type="project" value="UniProtKB-UniRule"/>
</dbReference>
<dbReference type="InterPro" id="IPR002314">
    <property type="entry name" value="aa-tRNA-synt_IIb"/>
</dbReference>
<dbReference type="PIRSF" id="PIRSF001529">
    <property type="entry name" value="Ser-tRNA-synth_IIa"/>
    <property type="match status" value="1"/>
</dbReference>
<dbReference type="GO" id="GO:0005737">
    <property type="term" value="C:cytoplasm"/>
    <property type="evidence" value="ECO:0007669"/>
    <property type="project" value="UniProtKB-SubCell"/>
</dbReference>
<dbReference type="PROSITE" id="PS50862">
    <property type="entry name" value="AA_TRNA_LIGASE_II"/>
    <property type="match status" value="1"/>
</dbReference>
<dbReference type="InterPro" id="IPR006195">
    <property type="entry name" value="aa-tRNA-synth_II"/>
</dbReference>
<dbReference type="RefSeq" id="WP_092318016.1">
    <property type="nucleotide sequence ID" value="NZ_FOKY01000001.1"/>
</dbReference>
<dbReference type="InterPro" id="IPR042103">
    <property type="entry name" value="SerRS_1_N_sf"/>
</dbReference>
<comment type="domain">
    <text evidence="12">Consists of two distinct domains, a catalytic core and a N-terminal extension that is involved in tRNA binding.</text>
</comment>
<dbReference type="Gene3D" id="1.10.287.40">
    <property type="entry name" value="Serine-tRNA synthetase, tRNA binding domain"/>
    <property type="match status" value="1"/>
</dbReference>
<evidence type="ECO:0000313" key="17">
    <source>
        <dbReference type="EMBL" id="SFB71598.1"/>
    </source>
</evidence>
<accession>A0A1I1DEV5</accession>
<evidence type="ECO:0000256" key="11">
    <source>
        <dbReference type="ARBA" id="ARBA00048823"/>
    </source>
</evidence>
<protein>
    <recommendedName>
        <fullName evidence="12">Serine--tRNA ligase</fullName>
        <ecNumber evidence="12">6.1.1.11</ecNumber>
    </recommendedName>
    <alternativeName>
        <fullName evidence="12">Seryl-tRNA synthetase</fullName>
        <shortName evidence="12">SerRS</shortName>
    </alternativeName>
    <alternativeName>
        <fullName evidence="12">Seryl-tRNA(Ser/Sec) synthetase</fullName>
    </alternativeName>
</protein>
<keyword evidence="5 12" id="KW-0436">Ligase</keyword>
<comment type="similarity">
    <text evidence="3 12">Belongs to the class-II aminoacyl-tRNA synthetase family. Type-1 seryl-tRNA synthetase subfamily.</text>
</comment>
<feature type="binding site" evidence="12">
    <location>
        <position position="386"/>
    </location>
    <ligand>
        <name>L-serine</name>
        <dbReference type="ChEBI" id="CHEBI:33384"/>
    </ligand>
</feature>
<feature type="binding site" evidence="13">
    <location>
        <position position="263"/>
    </location>
    <ligand>
        <name>L-serine</name>
        <dbReference type="ChEBI" id="CHEBI:33384"/>
    </ligand>
</feature>
<dbReference type="InterPro" id="IPR045864">
    <property type="entry name" value="aa-tRNA-synth_II/BPL/LPL"/>
</dbReference>
<feature type="binding site" evidence="12 13">
    <location>
        <position position="286"/>
    </location>
    <ligand>
        <name>L-serine</name>
        <dbReference type="ChEBI" id="CHEBI:33384"/>
    </ligand>
</feature>
<evidence type="ECO:0000256" key="5">
    <source>
        <dbReference type="ARBA" id="ARBA00022598"/>
    </source>
</evidence>
<keyword evidence="18" id="KW-1185">Reference proteome</keyword>
<evidence type="ECO:0000256" key="7">
    <source>
        <dbReference type="ARBA" id="ARBA00022840"/>
    </source>
</evidence>
<evidence type="ECO:0000256" key="6">
    <source>
        <dbReference type="ARBA" id="ARBA00022741"/>
    </source>
</evidence>
<gene>
    <name evidence="12" type="primary">serS</name>
    <name evidence="17" type="ORF">SAMN02745150_00437</name>
</gene>
<evidence type="ECO:0000256" key="14">
    <source>
        <dbReference type="PIRSR" id="PIRSR001529-2"/>
    </source>
</evidence>
<keyword evidence="15" id="KW-0175">Coiled coil</keyword>
<feature type="binding site" evidence="13">
    <location>
        <position position="232"/>
    </location>
    <ligand>
        <name>L-serine</name>
        <dbReference type="ChEBI" id="CHEBI:33384"/>
    </ligand>
</feature>
<organism evidence="17 18">
    <name type="scientific">Brevinema andersonii</name>
    <dbReference type="NCBI Taxonomy" id="34097"/>
    <lineage>
        <taxon>Bacteria</taxon>
        <taxon>Pseudomonadati</taxon>
        <taxon>Spirochaetota</taxon>
        <taxon>Spirochaetia</taxon>
        <taxon>Brevinematales</taxon>
        <taxon>Brevinemataceae</taxon>
        <taxon>Brevinema</taxon>
    </lineage>
</organism>
<dbReference type="CDD" id="cd00770">
    <property type="entry name" value="SerRS_core"/>
    <property type="match status" value="1"/>
</dbReference>
<feature type="binding site" evidence="12 14">
    <location>
        <begin position="263"/>
        <end position="265"/>
    </location>
    <ligand>
        <name>ATP</name>
        <dbReference type="ChEBI" id="CHEBI:30616"/>
    </ligand>
</feature>
<evidence type="ECO:0000256" key="1">
    <source>
        <dbReference type="ARBA" id="ARBA00004496"/>
    </source>
</evidence>
<keyword evidence="8 12" id="KW-0648">Protein biosynthesis</keyword>
<dbReference type="InterPro" id="IPR015866">
    <property type="entry name" value="Ser-tRNA-synth_1_N"/>
</dbReference>
<evidence type="ECO:0000256" key="9">
    <source>
        <dbReference type="ARBA" id="ARBA00023146"/>
    </source>
</evidence>
<feature type="binding site" evidence="14">
    <location>
        <begin position="279"/>
        <end position="282"/>
    </location>
    <ligand>
        <name>ATP</name>
        <dbReference type="ChEBI" id="CHEBI:30616"/>
    </ligand>
</feature>
<name>A0A1I1DEV5_BREAD</name>
<dbReference type="PANTHER" id="PTHR43697:SF1">
    <property type="entry name" value="SERINE--TRNA LIGASE"/>
    <property type="match status" value="1"/>
</dbReference>
<dbReference type="Gene3D" id="3.30.930.10">
    <property type="entry name" value="Bira Bifunctional Protein, Domain 2"/>
    <property type="match status" value="1"/>
</dbReference>
<keyword evidence="4 12" id="KW-0963">Cytoplasm</keyword>
<dbReference type="SUPFAM" id="SSF55681">
    <property type="entry name" value="Class II aaRS and biotin synthetases"/>
    <property type="match status" value="1"/>
</dbReference>
<dbReference type="UniPathway" id="UPA00906">
    <property type="reaction ID" value="UER00895"/>
</dbReference>
<feature type="domain" description="Aminoacyl-transfer RNA synthetases class-II family profile" evidence="16">
    <location>
        <begin position="174"/>
        <end position="411"/>
    </location>
</feature>
<dbReference type="STRING" id="34097.SAMN02745150_00437"/>
<evidence type="ECO:0000256" key="8">
    <source>
        <dbReference type="ARBA" id="ARBA00022917"/>
    </source>
</evidence>
<evidence type="ECO:0000256" key="13">
    <source>
        <dbReference type="PIRSR" id="PIRSR001529-1"/>
    </source>
</evidence>
<proteinExistence type="inferred from homology"/>
<sequence length="427" mass="48747">MLDINKLSQNMEQIKELLKYRIEDVKLIDNVIEENENRKRLQTKADQYRKKRNELVKQVGIAKAQSDELSIKGLLEEVNSLQSDLEDLEAQQHQYENSVKDMLSRIPNIPDDDVPVGVDELSNRELKRWGEIRDFDFEPRSHDEILTILNMWEPERAAKISGRGFPLLRNWGARLETALINFMLDHNISAGTEQIWLPFAVSSAALYGTGNLPKFGEDLFKIQDSDLYLNPTAEVALTNIYREDIIDGNKLPFRFTAFSPSFRKEAGAYGRETKGLIRVHQFNKVELVTVCRPGESDAEHQCMLETSEAILQKLGLPYRVVMLSQGDMGFSAAKTFDIEVWLPSLRSYREIASISNMRDFQARRAQIKFKSPDAKKNEFVHTLNGSALAVGRTMVALLENYQQEDGSIKIPDVLVPYLKSESIPLHS</sequence>
<dbReference type="GO" id="GO:0004828">
    <property type="term" value="F:serine-tRNA ligase activity"/>
    <property type="evidence" value="ECO:0007669"/>
    <property type="project" value="UniProtKB-UniRule"/>
</dbReference>
<evidence type="ECO:0000313" key="18">
    <source>
        <dbReference type="Proteomes" id="UP000240042"/>
    </source>
</evidence>
<evidence type="ECO:0000256" key="10">
    <source>
        <dbReference type="ARBA" id="ARBA00047929"/>
    </source>
</evidence>
<dbReference type="PRINTS" id="PR00981">
    <property type="entry name" value="TRNASYNTHSER"/>
</dbReference>
<evidence type="ECO:0000256" key="15">
    <source>
        <dbReference type="SAM" id="Coils"/>
    </source>
</evidence>
<dbReference type="GO" id="GO:0016260">
    <property type="term" value="P:selenocysteine biosynthetic process"/>
    <property type="evidence" value="ECO:0007669"/>
    <property type="project" value="UniProtKB-UniRule"/>
</dbReference>
<feature type="binding site" evidence="12">
    <location>
        <begin position="232"/>
        <end position="234"/>
    </location>
    <ligand>
        <name>L-serine</name>
        <dbReference type="ChEBI" id="CHEBI:33384"/>
    </ligand>
</feature>
<dbReference type="InterPro" id="IPR010978">
    <property type="entry name" value="tRNA-bd_arm"/>
</dbReference>
<reference evidence="18" key="1">
    <citation type="submission" date="2016-10" db="EMBL/GenBank/DDBJ databases">
        <authorList>
            <person name="Varghese N."/>
            <person name="Submissions S."/>
        </authorList>
    </citation>
    <scope>NUCLEOTIDE SEQUENCE [LARGE SCALE GENOMIC DNA]</scope>
    <source>
        <strain evidence="18">ATCC 43811</strain>
    </source>
</reference>
<dbReference type="PANTHER" id="PTHR43697">
    <property type="entry name" value="SERYL-TRNA SYNTHETASE"/>
    <property type="match status" value="1"/>
</dbReference>
<dbReference type="InterPro" id="IPR033729">
    <property type="entry name" value="SerRS_core"/>
</dbReference>
<evidence type="ECO:0000259" key="16">
    <source>
        <dbReference type="PROSITE" id="PS50862"/>
    </source>
</evidence>
<evidence type="ECO:0000256" key="2">
    <source>
        <dbReference type="ARBA" id="ARBA00005045"/>
    </source>
</evidence>
<dbReference type="HAMAP" id="MF_00176">
    <property type="entry name" value="Ser_tRNA_synth_type1"/>
    <property type="match status" value="1"/>
</dbReference>
<dbReference type="OrthoDB" id="9804647at2"/>
<keyword evidence="6 12" id="KW-0547">Nucleotide-binding</keyword>
<dbReference type="EMBL" id="FOKY01000001">
    <property type="protein sequence ID" value="SFB71598.1"/>
    <property type="molecule type" value="Genomic_DNA"/>
</dbReference>